<gene>
    <name evidence="3" type="ORF">LKD31_05705</name>
</gene>
<dbReference type="RefSeq" id="WP_308448977.1">
    <property type="nucleotide sequence ID" value="NZ_JAJEQC010000004.1"/>
</dbReference>
<evidence type="ECO:0000256" key="1">
    <source>
        <dbReference type="SAM" id="MobiDB-lite"/>
    </source>
</evidence>
<sequence>MGIFDDVVVNAKSAAQTVGKMAGQFVDMSKLRINMAELNGEITKRYQGLGRFIYEAKKAGSADEAELADQIAGIDDLYAQLSAVSAQYASMQDKVTCPACGKKMPTDSMFCSHCGAKLENAPAEPEEDAEAVEKAEVPAEPETTEVTIETEKTAEPTEEVKTEKTTEE</sequence>
<protein>
    <submittedName>
        <fullName evidence="3">Zinc ribbon domain-containing protein</fullName>
    </submittedName>
</protein>
<keyword evidence="4" id="KW-1185">Reference proteome</keyword>
<dbReference type="EMBL" id="JAJEQC010000004">
    <property type="protein sequence ID" value="MCC2136507.1"/>
    <property type="molecule type" value="Genomic_DNA"/>
</dbReference>
<feature type="compositionally biased region" description="Basic and acidic residues" evidence="1">
    <location>
        <begin position="149"/>
        <end position="168"/>
    </location>
</feature>
<dbReference type="Pfam" id="PF13240">
    <property type="entry name" value="Zn_Ribbon_1"/>
    <property type="match status" value="1"/>
</dbReference>
<accession>A0AAE3AHJ9</accession>
<evidence type="ECO:0000259" key="2">
    <source>
        <dbReference type="Pfam" id="PF13240"/>
    </source>
</evidence>
<organism evidence="3 4">
    <name type="scientific">Hominenteromicrobium mulieris</name>
    <dbReference type="NCBI Taxonomy" id="2885357"/>
    <lineage>
        <taxon>Bacteria</taxon>
        <taxon>Bacillati</taxon>
        <taxon>Bacillota</taxon>
        <taxon>Clostridia</taxon>
        <taxon>Eubacteriales</taxon>
        <taxon>Oscillospiraceae</taxon>
        <taxon>Hominenteromicrobium</taxon>
    </lineage>
</organism>
<dbReference type="InterPro" id="IPR026870">
    <property type="entry name" value="Zinc_ribbon_dom"/>
</dbReference>
<evidence type="ECO:0000313" key="3">
    <source>
        <dbReference type="EMBL" id="MCC2136507.1"/>
    </source>
</evidence>
<dbReference type="AlphaFoldDB" id="A0AAE3AHJ9"/>
<evidence type="ECO:0000313" key="4">
    <source>
        <dbReference type="Proteomes" id="UP001199424"/>
    </source>
</evidence>
<name>A0AAE3AHJ9_9FIRM</name>
<feature type="compositionally biased region" description="Low complexity" evidence="1">
    <location>
        <begin position="138"/>
        <end position="147"/>
    </location>
</feature>
<dbReference type="Proteomes" id="UP001199424">
    <property type="component" value="Unassembled WGS sequence"/>
</dbReference>
<feature type="region of interest" description="Disordered" evidence="1">
    <location>
        <begin position="119"/>
        <end position="168"/>
    </location>
</feature>
<feature type="domain" description="Zinc-ribbon" evidence="2">
    <location>
        <begin position="97"/>
        <end position="118"/>
    </location>
</feature>
<proteinExistence type="predicted"/>
<reference evidence="3" key="1">
    <citation type="submission" date="2021-10" db="EMBL/GenBank/DDBJ databases">
        <title>Anaerobic single-cell dispensing facilitates the cultivation of human gut bacteria.</title>
        <authorList>
            <person name="Afrizal A."/>
        </authorList>
    </citation>
    <scope>NUCLEOTIDE SEQUENCE</scope>
    <source>
        <strain evidence="3">CLA-AA-H250</strain>
    </source>
</reference>
<comment type="caution">
    <text evidence="3">The sequence shown here is derived from an EMBL/GenBank/DDBJ whole genome shotgun (WGS) entry which is preliminary data.</text>
</comment>